<comment type="caution">
    <text evidence="1">The sequence shown here is derived from an EMBL/GenBank/DDBJ whole genome shotgun (WGS) entry which is preliminary data.</text>
</comment>
<organism evidence="1 3">
    <name type="scientific">Hoyosella altamirensis</name>
    <dbReference type="NCBI Taxonomy" id="616997"/>
    <lineage>
        <taxon>Bacteria</taxon>
        <taxon>Bacillati</taxon>
        <taxon>Actinomycetota</taxon>
        <taxon>Actinomycetes</taxon>
        <taxon>Mycobacteriales</taxon>
        <taxon>Hoyosellaceae</taxon>
        <taxon>Hoyosella</taxon>
    </lineage>
</organism>
<proteinExistence type="predicted"/>
<dbReference type="AlphaFoldDB" id="A0A839RN45"/>
<keyword evidence="3" id="KW-1185">Reference proteome</keyword>
<accession>A0A839RN45</accession>
<evidence type="ECO:0000313" key="2">
    <source>
        <dbReference type="EMBL" id="MBB3040040.1"/>
    </source>
</evidence>
<dbReference type="RefSeq" id="WP_064442705.1">
    <property type="nucleotide sequence ID" value="NZ_BDDI01000051.1"/>
</dbReference>
<protein>
    <recommendedName>
        <fullName evidence="4">DNA-binding protein</fullName>
    </recommendedName>
</protein>
<dbReference type="OrthoDB" id="511178at2"/>
<evidence type="ECO:0000313" key="3">
    <source>
        <dbReference type="Proteomes" id="UP000567922"/>
    </source>
</evidence>
<dbReference type="EMBL" id="JACHWS010000006">
    <property type="protein sequence ID" value="MBB3040040.1"/>
    <property type="molecule type" value="Genomic_DNA"/>
</dbReference>
<evidence type="ECO:0008006" key="4">
    <source>
        <dbReference type="Google" id="ProtNLM"/>
    </source>
</evidence>
<name>A0A839RN45_9ACTN</name>
<dbReference type="EMBL" id="JACHWS010000002">
    <property type="protein sequence ID" value="MBB3037930.1"/>
    <property type="molecule type" value="Genomic_DNA"/>
</dbReference>
<sequence>MSAIKDVLDRYNVGLTEQDLASELDAALRSVQRPGSAPLTAHELDYLSQHAGEGTDAVLAQWDPADEQHRHAVAVASSVKDLVASSLSRTQAARQLGVDPSGISRRIHEDALWSFKVGSRLRIPSWQFAGNALLPGLAEVVAAIPEGAHPLDIAAMMTSPHEFLDGHTPAQWLAAGRDPGVIVSMAADFDRW</sequence>
<reference evidence="1 3" key="1">
    <citation type="submission" date="2020-08" db="EMBL/GenBank/DDBJ databases">
        <title>Sequencing the genomes of 1000 actinobacteria strains.</title>
        <authorList>
            <person name="Klenk H.-P."/>
        </authorList>
    </citation>
    <scope>NUCLEOTIDE SEQUENCE [LARGE SCALE GENOMIC DNA]</scope>
    <source>
        <strain evidence="1 3">DSM 45258</strain>
    </source>
</reference>
<gene>
    <name evidence="1" type="ORF">FHU29_002379</name>
    <name evidence="2" type="ORF">FHU29_004535</name>
</gene>
<evidence type="ECO:0000313" key="1">
    <source>
        <dbReference type="EMBL" id="MBB3037930.1"/>
    </source>
</evidence>
<dbReference type="Proteomes" id="UP000567922">
    <property type="component" value="Unassembled WGS sequence"/>
</dbReference>